<dbReference type="AlphaFoldDB" id="A0A8J6DYX4"/>
<keyword evidence="4" id="KW-1185">Reference proteome</keyword>
<feature type="compositionally biased region" description="Acidic residues" evidence="1">
    <location>
        <begin position="202"/>
        <end position="220"/>
    </location>
</feature>
<evidence type="ECO:0000313" key="3">
    <source>
        <dbReference type="EMBL" id="KAG9389948.1"/>
    </source>
</evidence>
<keyword evidence="2" id="KW-0472">Membrane</keyword>
<feature type="compositionally biased region" description="Polar residues" evidence="1">
    <location>
        <begin position="181"/>
        <end position="197"/>
    </location>
</feature>
<dbReference type="EMBL" id="JAHDYR010000067">
    <property type="protein sequence ID" value="KAG9389948.1"/>
    <property type="molecule type" value="Genomic_DNA"/>
</dbReference>
<evidence type="ECO:0000313" key="4">
    <source>
        <dbReference type="Proteomes" id="UP000717585"/>
    </source>
</evidence>
<name>A0A8J6DYX4_9EUKA</name>
<keyword evidence="2" id="KW-0812">Transmembrane</keyword>
<reference evidence="3" key="1">
    <citation type="submission" date="2021-05" db="EMBL/GenBank/DDBJ databases">
        <title>A free-living protist that lacks canonical eukaryotic 1 DNA replication and segregation systems.</title>
        <authorList>
            <person name="Salas-Leiva D.E."/>
            <person name="Tromer E.C."/>
            <person name="Curtis B.A."/>
            <person name="Jerlstrom-Hultqvist J."/>
            <person name="Kolisko M."/>
            <person name="Yi Z."/>
            <person name="Salas-Leiva J.S."/>
            <person name="Gallot-Lavallee L."/>
            <person name="Kops G.J.P.L."/>
            <person name="Archibald J.M."/>
            <person name="Simpson A.G.B."/>
            <person name="Roger A.J."/>
        </authorList>
    </citation>
    <scope>NUCLEOTIDE SEQUENCE</scope>
    <source>
        <strain evidence="3">BICM</strain>
    </source>
</reference>
<feature type="region of interest" description="Disordered" evidence="1">
    <location>
        <begin position="179"/>
        <end position="220"/>
    </location>
</feature>
<organism evidence="3 4">
    <name type="scientific">Carpediemonas membranifera</name>
    <dbReference type="NCBI Taxonomy" id="201153"/>
    <lineage>
        <taxon>Eukaryota</taxon>
        <taxon>Metamonada</taxon>
        <taxon>Carpediemonas-like organisms</taxon>
        <taxon>Carpediemonas</taxon>
    </lineage>
</organism>
<evidence type="ECO:0000256" key="2">
    <source>
        <dbReference type="SAM" id="Phobius"/>
    </source>
</evidence>
<sequence>MSTLRKQQIMPSLHVVTKKISILSGEQFFDENTLWSPVDVQKRLEPFASFVAEAEASGRGVYIVFEANCLSPMLPHEIEFPLHAFLRLQAEIHKLSSSVPIRTMFTYDTRRIPTASLVGLMICCPSFVFNASYYQNPVYYPHQRIRLSALNSLFLNLWAHQVEASVPCSLVTTGRPPSVSPAATIQSLPTMPHSRQLSPLPADDEEGGEEDDEGWVTEDE</sequence>
<dbReference type="Proteomes" id="UP000717585">
    <property type="component" value="Unassembled WGS sequence"/>
</dbReference>
<feature type="transmembrane region" description="Helical" evidence="2">
    <location>
        <begin position="112"/>
        <end position="134"/>
    </location>
</feature>
<protein>
    <submittedName>
        <fullName evidence="3">Uncharacterized protein</fullName>
    </submittedName>
</protein>
<evidence type="ECO:0000256" key="1">
    <source>
        <dbReference type="SAM" id="MobiDB-lite"/>
    </source>
</evidence>
<accession>A0A8J6DYX4</accession>
<gene>
    <name evidence="3" type="ORF">J8273_8635</name>
</gene>
<keyword evidence="2" id="KW-1133">Transmembrane helix</keyword>
<proteinExistence type="predicted"/>
<comment type="caution">
    <text evidence="3">The sequence shown here is derived from an EMBL/GenBank/DDBJ whole genome shotgun (WGS) entry which is preliminary data.</text>
</comment>